<feature type="transmembrane region" description="Helical" evidence="1">
    <location>
        <begin position="82"/>
        <end position="99"/>
    </location>
</feature>
<proteinExistence type="predicted"/>
<evidence type="ECO:0000313" key="2">
    <source>
        <dbReference type="EMBL" id="EKE28208.1"/>
    </source>
</evidence>
<dbReference type="EMBL" id="AMFJ01000360">
    <property type="protein sequence ID" value="EKE28208.1"/>
    <property type="molecule type" value="Genomic_DNA"/>
</dbReference>
<reference evidence="2" key="1">
    <citation type="journal article" date="2012" name="Science">
        <title>Fermentation, hydrogen, and sulfur metabolism in multiple uncultivated bacterial phyla.</title>
        <authorList>
            <person name="Wrighton K.C."/>
            <person name="Thomas B.C."/>
            <person name="Sharon I."/>
            <person name="Miller C.S."/>
            <person name="Castelle C.J."/>
            <person name="VerBerkmoes N.C."/>
            <person name="Wilkins M.J."/>
            <person name="Hettich R.L."/>
            <person name="Lipton M.S."/>
            <person name="Williams K.H."/>
            <person name="Long P.E."/>
            <person name="Banfield J.F."/>
        </authorList>
    </citation>
    <scope>NUCLEOTIDE SEQUENCE [LARGE SCALE GENOMIC DNA]</scope>
</reference>
<feature type="transmembrane region" description="Helical" evidence="1">
    <location>
        <begin position="55"/>
        <end position="76"/>
    </location>
</feature>
<feature type="transmembrane region" description="Helical" evidence="1">
    <location>
        <begin position="25"/>
        <end position="43"/>
    </location>
</feature>
<organism evidence="2">
    <name type="scientific">uncultured bacterium</name>
    <name type="common">gcode 4</name>
    <dbReference type="NCBI Taxonomy" id="1234023"/>
    <lineage>
        <taxon>Bacteria</taxon>
        <taxon>environmental samples</taxon>
    </lineage>
</organism>
<comment type="caution">
    <text evidence="2">The sequence shown here is derived from an EMBL/GenBank/DDBJ whole genome shotgun (WGS) entry which is preliminary data.</text>
</comment>
<dbReference type="AlphaFoldDB" id="K2FZ40"/>
<sequence>MNEDNNNLFVDEEELTGKPTKEDRVLWAICYAHFLFLVPFLLQKDSEFLKFHMKQWWVLYVLFVLVNFISAVFFPINISLRLVWILFLAYTWIGILNWYKAYLGQKNEIWFLKELVAKVGEKMNEKQ</sequence>
<keyword evidence="1" id="KW-0472">Membrane</keyword>
<accession>K2FZ40</accession>
<name>K2FZ40_9BACT</name>
<protein>
    <submittedName>
        <fullName evidence="2">Uncharacterized protein</fullName>
    </submittedName>
</protein>
<gene>
    <name evidence="2" type="ORF">ACD_3C00086G0052</name>
</gene>
<evidence type="ECO:0000256" key="1">
    <source>
        <dbReference type="SAM" id="Phobius"/>
    </source>
</evidence>
<keyword evidence="1" id="KW-0812">Transmembrane</keyword>
<keyword evidence="1" id="KW-1133">Transmembrane helix</keyword>